<dbReference type="AlphaFoldDB" id="A0A062U7Q0"/>
<keyword evidence="1" id="KW-0812">Transmembrane</keyword>
<dbReference type="STRING" id="1280946.HY29_14850"/>
<protein>
    <submittedName>
        <fullName evidence="2">Uncharacterized protein</fullName>
    </submittedName>
</protein>
<organism evidence="2 3">
    <name type="scientific">Hyphomonas beringensis</name>
    <dbReference type="NCBI Taxonomy" id="1280946"/>
    <lineage>
        <taxon>Bacteria</taxon>
        <taxon>Pseudomonadati</taxon>
        <taxon>Pseudomonadota</taxon>
        <taxon>Alphaproteobacteria</taxon>
        <taxon>Hyphomonadales</taxon>
        <taxon>Hyphomonadaceae</taxon>
        <taxon>Hyphomonas</taxon>
    </lineage>
</organism>
<name>A0A062U7Q0_9PROT</name>
<comment type="caution">
    <text evidence="2">The sequence shown here is derived from an EMBL/GenBank/DDBJ whole genome shotgun (WGS) entry which is preliminary data.</text>
</comment>
<keyword evidence="1" id="KW-0472">Membrane</keyword>
<dbReference type="PATRIC" id="fig|1280946.3.peg.1979"/>
<dbReference type="Proteomes" id="UP000027037">
    <property type="component" value="Unassembled WGS sequence"/>
</dbReference>
<dbReference type="EMBL" id="AWFF01000039">
    <property type="protein sequence ID" value="KCZ54312.1"/>
    <property type="molecule type" value="Genomic_DNA"/>
</dbReference>
<keyword evidence="3" id="KW-1185">Reference proteome</keyword>
<reference evidence="2 3" key="1">
    <citation type="journal article" date="2014" name="Antonie Van Leeuwenhoek">
        <title>Hyphomonas beringensis sp. nov. and Hyphomonas chukchiensis sp. nov., isolated from surface seawater of the Bering Sea and Chukchi Sea.</title>
        <authorList>
            <person name="Li C."/>
            <person name="Lai Q."/>
            <person name="Li G."/>
            <person name="Dong C."/>
            <person name="Wang J."/>
            <person name="Liao Y."/>
            <person name="Shao Z."/>
        </authorList>
    </citation>
    <scope>NUCLEOTIDE SEQUENCE [LARGE SCALE GENOMIC DNA]</scope>
    <source>
        <strain evidence="2 3">25B14_1</strain>
    </source>
</reference>
<evidence type="ECO:0000313" key="3">
    <source>
        <dbReference type="Proteomes" id="UP000027037"/>
    </source>
</evidence>
<dbReference type="RefSeq" id="WP_034796356.1">
    <property type="nucleotide sequence ID" value="NZ_AWFF01000039.1"/>
</dbReference>
<proteinExistence type="predicted"/>
<sequence length="69" mass="7225">MRKGTLLTNNWLLGGVSLIILTMIAIGAATQGSMALEFGGLQMTFSPHEDGGVRLSIARAFGNSDFTAP</sequence>
<feature type="transmembrane region" description="Helical" evidence="1">
    <location>
        <begin position="12"/>
        <end position="36"/>
    </location>
</feature>
<evidence type="ECO:0000313" key="2">
    <source>
        <dbReference type="EMBL" id="KCZ54312.1"/>
    </source>
</evidence>
<evidence type="ECO:0000256" key="1">
    <source>
        <dbReference type="SAM" id="Phobius"/>
    </source>
</evidence>
<accession>A0A062U7Q0</accession>
<keyword evidence="1" id="KW-1133">Transmembrane helix</keyword>
<dbReference type="OrthoDB" id="7620516at2"/>
<gene>
    <name evidence="2" type="ORF">HY29_14850</name>
</gene>